<sequence length="70" mass="7398">MSPQSSGNPPKQKVNIYSMMLILSFIALLIGAVLMYMELSRFGSFPQWKVSQAAPAISVSLPAAGPSALG</sequence>
<evidence type="ECO:0000313" key="2">
    <source>
        <dbReference type="EMBL" id="TWT33110.1"/>
    </source>
</evidence>
<dbReference type="RefSeq" id="WP_146432680.1">
    <property type="nucleotide sequence ID" value="NZ_SJPF01000003.1"/>
</dbReference>
<keyword evidence="1" id="KW-0472">Membrane</keyword>
<organism evidence="2 3">
    <name type="scientific">Blastopirellula retiformator</name>
    <dbReference type="NCBI Taxonomy" id="2527970"/>
    <lineage>
        <taxon>Bacteria</taxon>
        <taxon>Pseudomonadati</taxon>
        <taxon>Planctomycetota</taxon>
        <taxon>Planctomycetia</taxon>
        <taxon>Pirellulales</taxon>
        <taxon>Pirellulaceae</taxon>
        <taxon>Blastopirellula</taxon>
    </lineage>
</organism>
<protein>
    <submittedName>
        <fullName evidence="2">Uncharacterized protein</fullName>
    </submittedName>
</protein>
<keyword evidence="1" id="KW-0812">Transmembrane</keyword>
<accession>A0A5C5V4X5</accession>
<dbReference type="EMBL" id="SJPF01000003">
    <property type="protein sequence ID" value="TWT33110.1"/>
    <property type="molecule type" value="Genomic_DNA"/>
</dbReference>
<keyword evidence="3" id="KW-1185">Reference proteome</keyword>
<gene>
    <name evidence="2" type="ORF">Enr8_29300</name>
</gene>
<evidence type="ECO:0000313" key="3">
    <source>
        <dbReference type="Proteomes" id="UP000318878"/>
    </source>
</evidence>
<evidence type="ECO:0000256" key="1">
    <source>
        <dbReference type="SAM" id="Phobius"/>
    </source>
</evidence>
<proteinExistence type="predicted"/>
<dbReference type="OrthoDB" id="290115at2"/>
<keyword evidence="1" id="KW-1133">Transmembrane helix</keyword>
<name>A0A5C5V4X5_9BACT</name>
<dbReference type="AlphaFoldDB" id="A0A5C5V4X5"/>
<feature type="transmembrane region" description="Helical" evidence="1">
    <location>
        <begin position="16"/>
        <end position="37"/>
    </location>
</feature>
<reference evidence="2 3" key="1">
    <citation type="submission" date="2019-02" db="EMBL/GenBank/DDBJ databases">
        <title>Deep-cultivation of Planctomycetes and their phenomic and genomic characterization uncovers novel biology.</title>
        <authorList>
            <person name="Wiegand S."/>
            <person name="Jogler M."/>
            <person name="Boedeker C."/>
            <person name="Pinto D."/>
            <person name="Vollmers J."/>
            <person name="Rivas-Marin E."/>
            <person name="Kohn T."/>
            <person name="Peeters S.H."/>
            <person name="Heuer A."/>
            <person name="Rast P."/>
            <person name="Oberbeckmann S."/>
            <person name="Bunk B."/>
            <person name="Jeske O."/>
            <person name="Meyerdierks A."/>
            <person name="Storesund J.E."/>
            <person name="Kallscheuer N."/>
            <person name="Luecker S."/>
            <person name="Lage O.M."/>
            <person name="Pohl T."/>
            <person name="Merkel B.J."/>
            <person name="Hornburger P."/>
            <person name="Mueller R.-W."/>
            <person name="Bruemmer F."/>
            <person name="Labrenz M."/>
            <person name="Spormann A.M."/>
            <person name="Op Den Camp H."/>
            <person name="Overmann J."/>
            <person name="Amann R."/>
            <person name="Jetten M.S.M."/>
            <person name="Mascher T."/>
            <person name="Medema M.H."/>
            <person name="Devos D.P."/>
            <person name="Kaster A.-K."/>
            <person name="Ovreas L."/>
            <person name="Rohde M."/>
            <person name="Galperin M.Y."/>
            <person name="Jogler C."/>
        </authorList>
    </citation>
    <scope>NUCLEOTIDE SEQUENCE [LARGE SCALE GENOMIC DNA]</scope>
    <source>
        <strain evidence="2 3">Enr8</strain>
    </source>
</reference>
<dbReference type="Proteomes" id="UP000318878">
    <property type="component" value="Unassembled WGS sequence"/>
</dbReference>
<comment type="caution">
    <text evidence="2">The sequence shown here is derived from an EMBL/GenBank/DDBJ whole genome shotgun (WGS) entry which is preliminary data.</text>
</comment>